<keyword evidence="3" id="KW-1185">Reference proteome</keyword>
<keyword evidence="1" id="KW-1133">Transmembrane helix</keyword>
<dbReference type="EMBL" id="BRPL01000002">
    <property type="protein sequence ID" value="GLB46542.1"/>
    <property type="molecule type" value="Genomic_DNA"/>
</dbReference>
<name>A0A9W6B0F5_9LACO</name>
<dbReference type="Proteomes" id="UP001144204">
    <property type="component" value="Unassembled WGS sequence"/>
</dbReference>
<dbReference type="AlphaFoldDB" id="A0A9W6B0F5"/>
<reference evidence="2" key="2">
    <citation type="journal article" date="2023" name="PLoS ONE">
        <title>Philodulcilactobacillus myokoensis gen. nov., sp. nov., a fructophilic, acidophilic, and agar-phobic lactic acid bacterium isolated from fermented vegetable extracts.</title>
        <authorList>
            <person name="Kouya T."/>
            <person name="Ishiyama Y."/>
            <person name="Ohashi S."/>
            <person name="Kumakubo R."/>
            <person name="Yamazaki T."/>
            <person name="Otaki T."/>
        </authorList>
    </citation>
    <scope>NUCLEOTIDE SEQUENCE</scope>
    <source>
        <strain evidence="2">WR16-4</strain>
    </source>
</reference>
<protein>
    <submittedName>
        <fullName evidence="2">Uncharacterized protein</fullName>
    </submittedName>
</protein>
<sequence>MLKKSKTLYFLIILVAVLAIIIPFKISNANAKVDSIPNHFQGTWVSQMKSKVNYLGSKEYIWDGIKLKLNSNHAQIATQDMESKGNYNLNNQLNFTSVKSQSDGFYQCIDKNGNVVYLKHFTINRNGHSKDAIYYTNQSNKKDGKLLYRQG</sequence>
<evidence type="ECO:0000313" key="2">
    <source>
        <dbReference type="EMBL" id="GLB46542.1"/>
    </source>
</evidence>
<evidence type="ECO:0000256" key="1">
    <source>
        <dbReference type="SAM" id="Phobius"/>
    </source>
</evidence>
<gene>
    <name evidence="2" type="ORF">WR164_05210</name>
</gene>
<feature type="transmembrane region" description="Helical" evidence="1">
    <location>
        <begin position="7"/>
        <end position="26"/>
    </location>
</feature>
<organism evidence="2 3">
    <name type="scientific">Philodulcilactobacillus myokoensis</name>
    <dbReference type="NCBI Taxonomy" id="2929573"/>
    <lineage>
        <taxon>Bacteria</taxon>
        <taxon>Bacillati</taxon>
        <taxon>Bacillota</taxon>
        <taxon>Bacilli</taxon>
        <taxon>Lactobacillales</taxon>
        <taxon>Lactobacillaceae</taxon>
        <taxon>Philodulcilactobacillus</taxon>
    </lineage>
</organism>
<keyword evidence="1" id="KW-0472">Membrane</keyword>
<dbReference type="RefSeq" id="WP_286136009.1">
    <property type="nucleotide sequence ID" value="NZ_BRPL01000002.1"/>
</dbReference>
<accession>A0A9W6B0F5</accession>
<reference evidence="2" key="1">
    <citation type="submission" date="2022-07" db="EMBL/GenBank/DDBJ databases">
        <authorList>
            <person name="Kouya T."/>
            <person name="Ishiyama Y."/>
        </authorList>
    </citation>
    <scope>NUCLEOTIDE SEQUENCE</scope>
    <source>
        <strain evidence="2">WR16-4</strain>
    </source>
</reference>
<comment type="caution">
    <text evidence="2">The sequence shown here is derived from an EMBL/GenBank/DDBJ whole genome shotgun (WGS) entry which is preliminary data.</text>
</comment>
<proteinExistence type="predicted"/>
<evidence type="ECO:0000313" key="3">
    <source>
        <dbReference type="Proteomes" id="UP001144204"/>
    </source>
</evidence>
<keyword evidence="1" id="KW-0812">Transmembrane</keyword>